<gene>
    <name evidence="1" type="ORF">DdX_12633</name>
</gene>
<protein>
    <recommendedName>
        <fullName evidence="3">39S ribosomal protein L54, mitochondrial</fullName>
    </recommendedName>
</protein>
<accession>A0AAD4QX56</accession>
<dbReference type="AlphaFoldDB" id="A0AAD4QX56"/>
<dbReference type="Proteomes" id="UP001201812">
    <property type="component" value="Unassembled WGS sequence"/>
</dbReference>
<evidence type="ECO:0000313" key="1">
    <source>
        <dbReference type="EMBL" id="KAI1707044.1"/>
    </source>
</evidence>
<keyword evidence="2" id="KW-1185">Reference proteome</keyword>
<name>A0AAD4QX56_9BILA</name>
<evidence type="ECO:0008006" key="3">
    <source>
        <dbReference type="Google" id="ProtNLM"/>
    </source>
</evidence>
<reference evidence="1" key="1">
    <citation type="submission" date="2022-01" db="EMBL/GenBank/DDBJ databases">
        <title>Genome Sequence Resource for Two Populations of Ditylenchus destructor, the Migratory Endoparasitic Phytonematode.</title>
        <authorList>
            <person name="Zhang H."/>
            <person name="Lin R."/>
            <person name="Xie B."/>
        </authorList>
    </citation>
    <scope>NUCLEOTIDE SEQUENCE</scope>
    <source>
        <strain evidence="1">BazhouSP</strain>
    </source>
</reference>
<organism evidence="1 2">
    <name type="scientific">Ditylenchus destructor</name>
    <dbReference type="NCBI Taxonomy" id="166010"/>
    <lineage>
        <taxon>Eukaryota</taxon>
        <taxon>Metazoa</taxon>
        <taxon>Ecdysozoa</taxon>
        <taxon>Nematoda</taxon>
        <taxon>Chromadorea</taxon>
        <taxon>Rhabditida</taxon>
        <taxon>Tylenchina</taxon>
        <taxon>Tylenchomorpha</taxon>
        <taxon>Sphaerularioidea</taxon>
        <taxon>Anguinidae</taxon>
        <taxon>Anguininae</taxon>
        <taxon>Ditylenchus</taxon>
    </lineage>
</organism>
<comment type="caution">
    <text evidence="1">The sequence shown here is derived from an EMBL/GenBank/DDBJ whole genome shotgun (WGS) entry which is preliminary data.</text>
</comment>
<evidence type="ECO:0000313" key="2">
    <source>
        <dbReference type="Proteomes" id="UP001201812"/>
    </source>
</evidence>
<proteinExistence type="predicted"/>
<dbReference type="EMBL" id="JAKKPZ010000043">
    <property type="protein sequence ID" value="KAI1707044.1"/>
    <property type="molecule type" value="Genomic_DNA"/>
</dbReference>
<sequence>MNGLAKSILRLHAPVFKEFVPVRTAVSTKLIPIKDDESFVDTDAEKLSKFVCINFKAKGGAGPDIQPDDKYPTWLFELRLDNWRPQLEEMSPEQDGWLYWIAWRKRREEQAKRFEYLRIKHLTLQRSPTLRKFKEYGRFRWNARSHKDIWMTKNGERLY</sequence>